<proteinExistence type="predicted"/>
<dbReference type="AlphaFoldDB" id="A0A160VA73"/>
<protein>
    <recommendedName>
        <fullName evidence="1">DinB-like domain-containing protein</fullName>
    </recommendedName>
</protein>
<dbReference type="Pfam" id="PF12867">
    <property type="entry name" value="DinB_2"/>
    <property type="match status" value="1"/>
</dbReference>
<sequence length="175" mass="19809">MAGTRTTVSALNRNWNMVKSAVSDVDDATLSIRPNDDSNSMSWLVWHMARVTDRLIHMRLQDAPQIWSTESWYEKFNMPDEPNDMGMGWSKEQVAAWQSPSKDVLMGYFDKANAAAASYISGLTDAELGREIPWNAPTETMSMEEALAILIWDNIVHGGQVAYLRGYHQGMGWHR</sequence>
<dbReference type="SUPFAM" id="SSF109854">
    <property type="entry name" value="DinB/YfiT-like putative metalloenzymes"/>
    <property type="match status" value="1"/>
</dbReference>
<name>A0A160VA73_9ZZZZ</name>
<gene>
    <name evidence="2" type="ORF">MGWOODY_Clf2207</name>
</gene>
<accession>A0A160VA73</accession>
<dbReference type="InterPro" id="IPR034660">
    <property type="entry name" value="DinB/YfiT-like"/>
</dbReference>
<evidence type="ECO:0000313" key="2">
    <source>
        <dbReference type="EMBL" id="CUV02838.1"/>
    </source>
</evidence>
<dbReference type="Gene3D" id="1.20.120.450">
    <property type="entry name" value="dinb family like domain"/>
    <property type="match status" value="1"/>
</dbReference>
<dbReference type="EMBL" id="FAXA01000318">
    <property type="protein sequence ID" value="CUV02838.1"/>
    <property type="molecule type" value="Genomic_DNA"/>
</dbReference>
<evidence type="ECO:0000259" key="1">
    <source>
        <dbReference type="Pfam" id="PF12867"/>
    </source>
</evidence>
<feature type="domain" description="DinB-like" evidence="1">
    <location>
        <begin position="10"/>
        <end position="161"/>
    </location>
</feature>
<dbReference type="InterPro" id="IPR024775">
    <property type="entry name" value="DinB-like"/>
</dbReference>
<organism evidence="2">
    <name type="scientific">hydrothermal vent metagenome</name>
    <dbReference type="NCBI Taxonomy" id="652676"/>
    <lineage>
        <taxon>unclassified sequences</taxon>
        <taxon>metagenomes</taxon>
        <taxon>ecological metagenomes</taxon>
    </lineage>
</organism>
<reference evidence="2" key="1">
    <citation type="submission" date="2015-10" db="EMBL/GenBank/DDBJ databases">
        <authorList>
            <person name="Gilbert D.G."/>
        </authorList>
    </citation>
    <scope>NUCLEOTIDE SEQUENCE</scope>
</reference>